<dbReference type="InterPro" id="IPR010987">
    <property type="entry name" value="Glutathione-S-Trfase_C-like"/>
</dbReference>
<dbReference type="InterPro" id="IPR036249">
    <property type="entry name" value="Thioredoxin-like_sf"/>
</dbReference>
<dbReference type="FunFam" id="1.20.1050.10:FF:000012">
    <property type="entry name" value="Tau class glutathione S-transferase"/>
    <property type="match status" value="1"/>
</dbReference>
<gene>
    <name evidence="7" type="primary">GSTU2</name>
</gene>
<dbReference type="InterPro" id="IPR036282">
    <property type="entry name" value="Glutathione-S-Trfase_C_sf"/>
</dbReference>
<dbReference type="PANTHER" id="PTHR11260:SF676">
    <property type="entry name" value="GLUTATHIONE S-TRANSFERASE U8"/>
    <property type="match status" value="1"/>
</dbReference>
<dbReference type="PROSITE" id="PS50404">
    <property type="entry name" value="GST_NTER"/>
    <property type="match status" value="1"/>
</dbReference>
<dbReference type="SFLD" id="SFLDS00019">
    <property type="entry name" value="Glutathione_Transferase_(cytos"/>
    <property type="match status" value="1"/>
</dbReference>
<comment type="catalytic activity">
    <reaction evidence="3">
        <text>RX + glutathione = an S-substituted glutathione + a halide anion + H(+)</text>
        <dbReference type="Rhea" id="RHEA:16437"/>
        <dbReference type="ChEBI" id="CHEBI:15378"/>
        <dbReference type="ChEBI" id="CHEBI:16042"/>
        <dbReference type="ChEBI" id="CHEBI:17792"/>
        <dbReference type="ChEBI" id="CHEBI:57925"/>
        <dbReference type="ChEBI" id="CHEBI:90779"/>
        <dbReference type="EC" id="2.5.1.18"/>
    </reaction>
</comment>
<dbReference type="SUPFAM" id="SSF47616">
    <property type="entry name" value="GST C-terminal domain-like"/>
    <property type="match status" value="1"/>
</dbReference>
<dbReference type="EMBL" id="KU565010">
    <property type="protein sequence ID" value="ANH58202.1"/>
    <property type="molecule type" value="mRNA"/>
</dbReference>
<accession>A0A173GPJ5</accession>
<dbReference type="SFLD" id="SFLDG01152">
    <property type="entry name" value="Main.3:_Omega-_and_Tau-like"/>
    <property type="match status" value="1"/>
</dbReference>
<evidence type="ECO:0000256" key="3">
    <source>
        <dbReference type="ARBA" id="ARBA00047960"/>
    </source>
</evidence>
<reference evidence="7" key="1">
    <citation type="journal article" date="2016" name="Plant Physiol. Biochem.">
        <title>Transcriptome-wide identification and expression analysis of glutathione S-transferase genes involved in flavonoids accumulation in Dracaena cambodiana.</title>
        <authorList>
            <person name="Zhu J.H."/>
            <person name="Li H.L."/>
            <person name="Guo D."/>
            <person name="Wang Y."/>
            <person name="Dai H.F."/>
            <person name="Mei W.L."/>
            <person name="Peng S.Q."/>
        </authorList>
    </citation>
    <scope>NUCLEOTIDE SEQUENCE</scope>
</reference>
<name>A0A173GPJ5_9ASPA</name>
<evidence type="ECO:0000256" key="1">
    <source>
        <dbReference type="ARBA" id="ARBA00012452"/>
    </source>
</evidence>
<dbReference type="FunFam" id="3.40.30.10:FF:000014">
    <property type="entry name" value="Tau class glutathione S-transferase"/>
    <property type="match status" value="1"/>
</dbReference>
<keyword evidence="2 7" id="KW-0808">Transferase</keyword>
<dbReference type="AlphaFoldDB" id="A0A173GPJ5"/>
<organism evidence="7">
    <name type="scientific">Dracaena cambodiana</name>
    <dbReference type="NCBI Taxonomy" id="580341"/>
    <lineage>
        <taxon>Eukaryota</taxon>
        <taxon>Viridiplantae</taxon>
        <taxon>Streptophyta</taxon>
        <taxon>Embryophyta</taxon>
        <taxon>Tracheophyta</taxon>
        <taxon>Spermatophyta</taxon>
        <taxon>Magnoliopsida</taxon>
        <taxon>Liliopsida</taxon>
        <taxon>Asparagales</taxon>
        <taxon>Asparagaceae</taxon>
        <taxon>Nolinoideae</taxon>
        <taxon>Dracaena</taxon>
    </lineage>
</organism>
<dbReference type="CDD" id="cd03058">
    <property type="entry name" value="GST_N_Tau"/>
    <property type="match status" value="1"/>
</dbReference>
<evidence type="ECO:0000313" key="7">
    <source>
        <dbReference type="EMBL" id="ANH58202.1"/>
    </source>
</evidence>
<feature type="domain" description="GST C-terminal" evidence="6">
    <location>
        <begin position="87"/>
        <end position="218"/>
    </location>
</feature>
<dbReference type="InterPro" id="IPR045074">
    <property type="entry name" value="GST_C_Tau"/>
</dbReference>
<dbReference type="EC" id="2.5.1.18" evidence="1"/>
<dbReference type="SFLD" id="SFLDG00358">
    <property type="entry name" value="Main_(cytGST)"/>
    <property type="match status" value="1"/>
</dbReference>
<protein>
    <recommendedName>
        <fullName evidence="1">glutathione transferase</fullName>
        <ecNumber evidence="1">2.5.1.18</ecNumber>
    </recommendedName>
</protein>
<sequence>MAEQVKLLGSWLSPFSRRVELALKLKGVAYDYIDEDLANKSTLLLESNPVYKKIPVLIHKGNPIAESLIILEYIEDTWNGHPLLPMDLVERAQARFWAKFIDDKCLMAVWMSCWSEGEAQEKFMKEANENLTILEGALEGKKLFGGDAIGLVDIAANFLSSWAGVLQEIAGISLINEDKHPALWKWSQEFVSSDVVKECLPGREKLRARMLSRKEAILATKAPAY</sequence>
<dbReference type="PANTHER" id="PTHR11260">
    <property type="entry name" value="GLUTATHIONE S-TRANSFERASE, GST, SUPERFAMILY, GST DOMAIN CONTAINING"/>
    <property type="match status" value="1"/>
</dbReference>
<evidence type="ECO:0000259" key="6">
    <source>
        <dbReference type="PROSITE" id="PS50405"/>
    </source>
</evidence>
<evidence type="ECO:0000256" key="2">
    <source>
        <dbReference type="ARBA" id="ARBA00022679"/>
    </source>
</evidence>
<dbReference type="Pfam" id="PF00043">
    <property type="entry name" value="GST_C"/>
    <property type="match status" value="1"/>
</dbReference>
<dbReference type="Gene3D" id="1.20.1050.10">
    <property type="match status" value="1"/>
</dbReference>
<dbReference type="SUPFAM" id="SSF52833">
    <property type="entry name" value="Thioredoxin-like"/>
    <property type="match status" value="1"/>
</dbReference>
<dbReference type="InterPro" id="IPR004046">
    <property type="entry name" value="GST_C"/>
</dbReference>
<dbReference type="InterPro" id="IPR004045">
    <property type="entry name" value="Glutathione_S-Trfase_N"/>
</dbReference>
<reference evidence="7" key="2">
    <citation type="submission" date="2016-01" db="EMBL/GenBank/DDBJ databases">
        <authorList>
            <person name="Oliw E.H."/>
        </authorList>
    </citation>
    <scope>NUCLEOTIDE SEQUENCE</scope>
</reference>
<proteinExistence type="evidence at transcript level"/>
<comment type="similarity">
    <text evidence="4">Belongs to the GST superfamily.</text>
</comment>
<dbReference type="InterPro" id="IPR045073">
    <property type="entry name" value="Omega/Tau-like"/>
</dbReference>
<dbReference type="GO" id="GO:0004364">
    <property type="term" value="F:glutathione transferase activity"/>
    <property type="evidence" value="ECO:0007669"/>
    <property type="project" value="UniProtKB-EC"/>
</dbReference>
<dbReference type="Gene3D" id="3.40.30.10">
    <property type="entry name" value="Glutaredoxin"/>
    <property type="match status" value="1"/>
</dbReference>
<dbReference type="Pfam" id="PF02798">
    <property type="entry name" value="GST_N"/>
    <property type="match status" value="1"/>
</dbReference>
<feature type="domain" description="GST N-terminal" evidence="5">
    <location>
        <begin position="3"/>
        <end position="82"/>
    </location>
</feature>
<dbReference type="CDD" id="cd03185">
    <property type="entry name" value="GST_C_Tau"/>
    <property type="match status" value="1"/>
</dbReference>
<evidence type="ECO:0000256" key="4">
    <source>
        <dbReference type="RuleBase" id="RU003494"/>
    </source>
</evidence>
<dbReference type="PROSITE" id="PS50405">
    <property type="entry name" value="GST_CTER"/>
    <property type="match status" value="1"/>
</dbReference>
<dbReference type="GO" id="GO:0006749">
    <property type="term" value="P:glutathione metabolic process"/>
    <property type="evidence" value="ECO:0007669"/>
    <property type="project" value="InterPro"/>
</dbReference>
<dbReference type="InterPro" id="IPR040079">
    <property type="entry name" value="Glutathione_S-Trfase"/>
</dbReference>
<evidence type="ECO:0000259" key="5">
    <source>
        <dbReference type="PROSITE" id="PS50404"/>
    </source>
</evidence>
<dbReference type="GO" id="GO:0005737">
    <property type="term" value="C:cytoplasm"/>
    <property type="evidence" value="ECO:0007669"/>
    <property type="project" value="TreeGrafter"/>
</dbReference>